<dbReference type="AlphaFoldDB" id="A0AAE3R1C4"/>
<comment type="caution">
    <text evidence="1">The sequence shown here is derived from an EMBL/GenBank/DDBJ whole genome shotgun (WGS) entry which is preliminary data.</text>
</comment>
<evidence type="ECO:0000313" key="1">
    <source>
        <dbReference type="EMBL" id="MDJ1499849.1"/>
    </source>
</evidence>
<organism evidence="1 2">
    <name type="scientific">Xanthocytophaga agilis</name>
    <dbReference type="NCBI Taxonomy" id="3048010"/>
    <lineage>
        <taxon>Bacteria</taxon>
        <taxon>Pseudomonadati</taxon>
        <taxon>Bacteroidota</taxon>
        <taxon>Cytophagia</taxon>
        <taxon>Cytophagales</taxon>
        <taxon>Rhodocytophagaceae</taxon>
        <taxon>Xanthocytophaga</taxon>
    </lineage>
</organism>
<dbReference type="RefSeq" id="WP_314509396.1">
    <property type="nucleotide sequence ID" value="NZ_JASJOU010000001.1"/>
</dbReference>
<dbReference type="Proteomes" id="UP001232063">
    <property type="component" value="Unassembled WGS sequence"/>
</dbReference>
<gene>
    <name evidence="1" type="ORF">QNI22_04305</name>
</gene>
<accession>A0AAE3R1C4</accession>
<reference evidence="1" key="1">
    <citation type="submission" date="2023-05" db="EMBL/GenBank/DDBJ databases">
        <authorList>
            <person name="Zhang X."/>
        </authorList>
    </citation>
    <scope>NUCLEOTIDE SEQUENCE</scope>
    <source>
        <strain evidence="1">BD1B2-1</strain>
    </source>
</reference>
<keyword evidence="2" id="KW-1185">Reference proteome</keyword>
<name>A0AAE3R1C4_9BACT</name>
<evidence type="ECO:0000313" key="2">
    <source>
        <dbReference type="Proteomes" id="UP001232063"/>
    </source>
</evidence>
<dbReference type="EMBL" id="JASJOU010000001">
    <property type="protein sequence ID" value="MDJ1499849.1"/>
    <property type="molecule type" value="Genomic_DNA"/>
</dbReference>
<proteinExistence type="predicted"/>
<protein>
    <submittedName>
        <fullName evidence="1">Uncharacterized protein</fullName>
    </submittedName>
</protein>
<sequence>MEKKEINVDFVVDNPNLYRIAWKSRTTNFYGCGMYACTKEDALNSVRELNKIYPDSHHWVEQNPRLN</sequence>